<dbReference type="Pfam" id="PF06941">
    <property type="entry name" value="NT5C"/>
    <property type="match status" value="1"/>
</dbReference>
<organism evidence="2 3">
    <name type="scientific">Cryobacterium cheniae</name>
    <dbReference type="NCBI Taxonomy" id="1259262"/>
    <lineage>
        <taxon>Bacteria</taxon>
        <taxon>Bacillati</taxon>
        <taxon>Actinomycetota</taxon>
        <taxon>Actinomycetes</taxon>
        <taxon>Micrococcales</taxon>
        <taxon>Microbacteriaceae</taxon>
        <taxon>Cryobacterium</taxon>
    </lineage>
</organism>
<dbReference type="PANTHER" id="PTHR16504">
    <property type="entry name" value="5'(3')-DEOXYRIBONUCLEOTIDASE"/>
    <property type="match status" value="1"/>
</dbReference>
<dbReference type="InterPro" id="IPR010708">
    <property type="entry name" value="5'(3')-deoxyribonucleotidase"/>
</dbReference>
<sequence length="180" mass="20188">MTHHEPPAPKKILYIDLDNTLVDFPSGIARLSARDQIEYEGHYDDAPGIFGLMDPLPDALEAYRKLAQHFDTYTLSTAPWHNASAWHDKVLWVQEHLGLTSESVAYKRLILSHHKNLNRGDFLVDDRSANGAGEFEGEWLQFGPGAAFPSWASVTEYLLERAQTPMADVGTDLRASARAR</sequence>
<reference evidence="2 3" key="1">
    <citation type="submission" date="2019-03" db="EMBL/GenBank/DDBJ databases">
        <title>Genomics of glacier-inhabiting Cryobacterium strains.</title>
        <authorList>
            <person name="Liu Q."/>
            <person name="Xin Y.-H."/>
        </authorList>
    </citation>
    <scope>NUCLEOTIDE SEQUENCE [LARGE SCALE GENOMIC DNA]</scope>
    <source>
        <strain evidence="2 3">TMT2-48-2</strain>
    </source>
</reference>
<evidence type="ECO:0000313" key="3">
    <source>
        <dbReference type="Proteomes" id="UP000298433"/>
    </source>
</evidence>
<dbReference type="GO" id="GO:0009223">
    <property type="term" value="P:pyrimidine deoxyribonucleotide catabolic process"/>
    <property type="evidence" value="ECO:0007669"/>
    <property type="project" value="TreeGrafter"/>
</dbReference>
<proteinExistence type="inferred from homology"/>
<dbReference type="SUPFAM" id="SSF56784">
    <property type="entry name" value="HAD-like"/>
    <property type="match status" value="1"/>
</dbReference>
<dbReference type="EMBL" id="SOGN01000035">
    <property type="protein sequence ID" value="TFC81347.1"/>
    <property type="molecule type" value="Genomic_DNA"/>
</dbReference>
<dbReference type="PANTHER" id="PTHR16504:SF4">
    <property type="entry name" value="5'(3')-DEOXYRIBONUCLEOTIDASE"/>
    <property type="match status" value="1"/>
</dbReference>
<gene>
    <name evidence="2" type="ORF">E3T23_07705</name>
</gene>
<dbReference type="Gene3D" id="3.40.50.1000">
    <property type="entry name" value="HAD superfamily/HAD-like"/>
    <property type="match status" value="1"/>
</dbReference>
<dbReference type="SFLD" id="SFLDS00003">
    <property type="entry name" value="Haloacid_Dehalogenase"/>
    <property type="match status" value="1"/>
</dbReference>
<dbReference type="AlphaFoldDB" id="A0A4R8XV86"/>
<keyword evidence="3" id="KW-1185">Reference proteome</keyword>
<comment type="caution">
    <text evidence="2">The sequence shown here is derived from an EMBL/GenBank/DDBJ whole genome shotgun (WGS) entry which is preliminary data.</text>
</comment>
<dbReference type="RefSeq" id="WP_134369776.1">
    <property type="nucleotide sequence ID" value="NZ_SOGN01000035.1"/>
</dbReference>
<dbReference type="SFLD" id="SFLDG01145">
    <property type="entry name" value="C1.2.1"/>
    <property type="match status" value="1"/>
</dbReference>
<dbReference type="InterPro" id="IPR036412">
    <property type="entry name" value="HAD-like_sf"/>
</dbReference>
<name>A0A4R8XV86_9MICO</name>
<protein>
    <submittedName>
        <fullName evidence="2">Uncharacterized protein</fullName>
    </submittedName>
</protein>
<comment type="similarity">
    <text evidence="1">Belongs to the 5'(3')-deoxyribonucleotidase family.</text>
</comment>
<accession>A0A4R8XV86</accession>
<dbReference type="SFLD" id="SFLDG01126">
    <property type="entry name" value="C1.2:_Nucleotidase_Like"/>
    <property type="match status" value="1"/>
</dbReference>
<dbReference type="OrthoDB" id="6120213at2"/>
<dbReference type="GO" id="GO:0008253">
    <property type="term" value="F:5'-nucleotidase activity"/>
    <property type="evidence" value="ECO:0007669"/>
    <property type="project" value="InterPro"/>
</dbReference>
<dbReference type="Proteomes" id="UP000298433">
    <property type="component" value="Unassembled WGS sequence"/>
</dbReference>
<evidence type="ECO:0000256" key="1">
    <source>
        <dbReference type="ARBA" id="ARBA00009589"/>
    </source>
</evidence>
<dbReference type="InterPro" id="IPR023214">
    <property type="entry name" value="HAD_sf"/>
</dbReference>
<evidence type="ECO:0000313" key="2">
    <source>
        <dbReference type="EMBL" id="TFC81347.1"/>
    </source>
</evidence>